<feature type="region of interest" description="Disordered" evidence="1">
    <location>
        <begin position="1"/>
        <end position="23"/>
    </location>
</feature>
<reference evidence="2" key="1">
    <citation type="submission" date="2024-01" db="EMBL/GenBank/DDBJ databases">
        <authorList>
            <person name="Webb A."/>
        </authorList>
    </citation>
    <scope>NUCLEOTIDE SEQUENCE</scope>
    <source>
        <strain evidence="2">Pm1</strain>
    </source>
</reference>
<evidence type="ECO:0000256" key="1">
    <source>
        <dbReference type="SAM" id="MobiDB-lite"/>
    </source>
</evidence>
<evidence type="ECO:0000313" key="3">
    <source>
        <dbReference type="Proteomes" id="UP001162060"/>
    </source>
</evidence>
<proteinExistence type="predicted"/>
<comment type="caution">
    <text evidence="2">The sequence shown here is derived from an EMBL/GenBank/DDBJ whole genome shotgun (WGS) entry which is preliminary data.</text>
</comment>
<sequence>MSTCLQKVLPQSKKPDPSPTYTSVPSNFRIASLRCLASGVRN</sequence>
<accession>A0AAV1TT54</accession>
<dbReference type="AlphaFoldDB" id="A0AAV1TT54"/>
<evidence type="ECO:0000313" key="2">
    <source>
        <dbReference type="EMBL" id="CAK7925546.1"/>
    </source>
</evidence>
<name>A0AAV1TT54_9STRA</name>
<dbReference type="Proteomes" id="UP001162060">
    <property type="component" value="Unassembled WGS sequence"/>
</dbReference>
<organism evidence="2 3">
    <name type="scientific">Peronospora matthiolae</name>
    <dbReference type="NCBI Taxonomy" id="2874970"/>
    <lineage>
        <taxon>Eukaryota</taxon>
        <taxon>Sar</taxon>
        <taxon>Stramenopiles</taxon>
        <taxon>Oomycota</taxon>
        <taxon>Peronosporomycetes</taxon>
        <taxon>Peronosporales</taxon>
        <taxon>Peronosporaceae</taxon>
        <taxon>Peronospora</taxon>
    </lineage>
</organism>
<gene>
    <name evidence="2" type="ORF">PM001_LOCUS10696</name>
</gene>
<protein>
    <submittedName>
        <fullName evidence="2">Uncharacterized protein</fullName>
    </submittedName>
</protein>
<dbReference type="EMBL" id="CAKLBY020000087">
    <property type="protein sequence ID" value="CAK7925546.1"/>
    <property type="molecule type" value="Genomic_DNA"/>
</dbReference>